<dbReference type="Proteomes" id="UP000265520">
    <property type="component" value="Unassembled WGS sequence"/>
</dbReference>
<sequence>DLSGDRPRLLPIIEEFKDAVDVAERKGDPSWDFDVSGVVY</sequence>
<evidence type="ECO:0000313" key="2">
    <source>
        <dbReference type="Proteomes" id="UP000265520"/>
    </source>
</evidence>
<feature type="non-terminal residue" evidence="1">
    <location>
        <position position="1"/>
    </location>
</feature>
<evidence type="ECO:0000313" key="1">
    <source>
        <dbReference type="EMBL" id="MCI39472.1"/>
    </source>
</evidence>
<dbReference type="EMBL" id="LXQA010267790">
    <property type="protein sequence ID" value="MCI39472.1"/>
    <property type="molecule type" value="Genomic_DNA"/>
</dbReference>
<reference evidence="1 2" key="1">
    <citation type="journal article" date="2018" name="Front. Plant Sci.">
        <title>Red Clover (Trifolium pratense) and Zigzag Clover (T. medium) - A Picture of Genomic Similarities and Differences.</title>
        <authorList>
            <person name="Dluhosova J."/>
            <person name="Istvanek J."/>
            <person name="Nedelnik J."/>
            <person name="Repkova J."/>
        </authorList>
    </citation>
    <scope>NUCLEOTIDE SEQUENCE [LARGE SCALE GENOMIC DNA]</scope>
    <source>
        <strain evidence="2">cv. 10/8</strain>
        <tissue evidence="1">Leaf</tissue>
    </source>
</reference>
<dbReference type="AlphaFoldDB" id="A0A392RTD4"/>
<organism evidence="1 2">
    <name type="scientific">Trifolium medium</name>
    <dbReference type="NCBI Taxonomy" id="97028"/>
    <lineage>
        <taxon>Eukaryota</taxon>
        <taxon>Viridiplantae</taxon>
        <taxon>Streptophyta</taxon>
        <taxon>Embryophyta</taxon>
        <taxon>Tracheophyta</taxon>
        <taxon>Spermatophyta</taxon>
        <taxon>Magnoliopsida</taxon>
        <taxon>eudicotyledons</taxon>
        <taxon>Gunneridae</taxon>
        <taxon>Pentapetalae</taxon>
        <taxon>rosids</taxon>
        <taxon>fabids</taxon>
        <taxon>Fabales</taxon>
        <taxon>Fabaceae</taxon>
        <taxon>Papilionoideae</taxon>
        <taxon>50 kb inversion clade</taxon>
        <taxon>NPAAA clade</taxon>
        <taxon>Hologalegina</taxon>
        <taxon>IRL clade</taxon>
        <taxon>Trifolieae</taxon>
        <taxon>Trifolium</taxon>
    </lineage>
</organism>
<name>A0A392RTD4_9FABA</name>
<comment type="caution">
    <text evidence="1">The sequence shown here is derived from an EMBL/GenBank/DDBJ whole genome shotgun (WGS) entry which is preliminary data.</text>
</comment>
<accession>A0A392RTD4</accession>
<keyword evidence="2" id="KW-1185">Reference proteome</keyword>
<proteinExistence type="predicted"/>
<protein>
    <submittedName>
        <fullName evidence="1">E3 ubiquitin-protein ligase ORTHRUS 2-like</fullName>
    </submittedName>
</protein>